<dbReference type="EMBL" id="JBBPBM010000003">
    <property type="protein sequence ID" value="KAK8593298.1"/>
    <property type="molecule type" value="Genomic_DNA"/>
</dbReference>
<keyword evidence="2" id="KW-1185">Reference proteome</keyword>
<evidence type="ECO:0000313" key="2">
    <source>
        <dbReference type="Proteomes" id="UP001472677"/>
    </source>
</evidence>
<gene>
    <name evidence="1" type="ORF">V6N12_045381</name>
</gene>
<evidence type="ECO:0000313" key="1">
    <source>
        <dbReference type="EMBL" id="KAK8593298.1"/>
    </source>
</evidence>
<name>A0ABR2G2S2_9ROSI</name>
<organism evidence="1 2">
    <name type="scientific">Hibiscus sabdariffa</name>
    <name type="common">roselle</name>
    <dbReference type="NCBI Taxonomy" id="183260"/>
    <lineage>
        <taxon>Eukaryota</taxon>
        <taxon>Viridiplantae</taxon>
        <taxon>Streptophyta</taxon>
        <taxon>Embryophyta</taxon>
        <taxon>Tracheophyta</taxon>
        <taxon>Spermatophyta</taxon>
        <taxon>Magnoliopsida</taxon>
        <taxon>eudicotyledons</taxon>
        <taxon>Gunneridae</taxon>
        <taxon>Pentapetalae</taxon>
        <taxon>rosids</taxon>
        <taxon>malvids</taxon>
        <taxon>Malvales</taxon>
        <taxon>Malvaceae</taxon>
        <taxon>Malvoideae</taxon>
        <taxon>Hibiscus</taxon>
    </lineage>
</organism>
<comment type="caution">
    <text evidence="1">The sequence shown here is derived from an EMBL/GenBank/DDBJ whole genome shotgun (WGS) entry which is preliminary data.</text>
</comment>
<proteinExistence type="predicted"/>
<sequence length="132" mass="14390">MQIMSKNDDVDKEFESNVGLGGTSGLCGNRVGEASNIGWSEELDESLSLFDVKLGKIDDETKFEDVIEDERTSVFEVAKGEAKIAFEGEEICDFEVAKGKAKTTFEGEAADAFLGETEGVTKVQNEDSQYLT</sequence>
<protein>
    <submittedName>
        <fullName evidence="1">Uncharacterized protein</fullName>
    </submittedName>
</protein>
<accession>A0ABR2G2S2</accession>
<dbReference type="Proteomes" id="UP001472677">
    <property type="component" value="Unassembled WGS sequence"/>
</dbReference>
<reference evidence="1 2" key="1">
    <citation type="journal article" date="2024" name="G3 (Bethesda)">
        <title>Genome assembly of Hibiscus sabdariffa L. provides insights into metabolisms of medicinal natural products.</title>
        <authorList>
            <person name="Kim T."/>
        </authorList>
    </citation>
    <scope>NUCLEOTIDE SEQUENCE [LARGE SCALE GENOMIC DNA]</scope>
    <source>
        <strain evidence="1">TK-2024</strain>
        <tissue evidence="1">Old leaves</tissue>
    </source>
</reference>